<keyword evidence="1" id="KW-0472">Membrane</keyword>
<dbReference type="CDD" id="cd03507">
    <property type="entry name" value="Delta12-FADS-like"/>
    <property type="match status" value="1"/>
</dbReference>
<accession>A0A1M7QIH4</accession>
<dbReference type="Pfam" id="PF00487">
    <property type="entry name" value="FA_desaturase"/>
    <property type="match status" value="1"/>
</dbReference>
<proteinExistence type="predicted"/>
<feature type="transmembrane region" description="Helical" evidence="1">
    <location>
        <begin position="180"/>
        <end position="198"/>
    </location>
</feature>
<dbReference type="AlphaFoldDB" id="A0A1M7QIH4"/>
<dbReference type="EMBL" id="FRCZ01000007">
    <property type="protein sequence ID" value="SHN30930.1"/>
    <property type="molecule type" value="Genomic_DNA"/>
</dbReference>
<keyword evidence="1" id="KW-0812">Transmembrane</keyword>
<sequence>MSKQKQAQLRKDVMPYATSQTKKSIIQLINTIPPFFILWFFAYQSLSISIWLSLAFSVIAAGFMVRTFIIFHDCAHQSFFKNKKLNRVIGTVTGVLTHFAFEKWKREHSIHHATSGNLDQRGTGDIWIMTVKEYEEASKWQRLQYRLYRNPFVMFGLGPFSLFLYENRVNRKDARKKERWNTYLINIMLVIVYTVLVLTLGWQAILLVQLPIAYIAGALGIWLFYVQHQFEDSYFENESEWDYVKAAVDGSSYYKLPRWLEWMTGNIGYHHVHHLAPRVPNYSLEKAHQETPPLQKATTITLKTSLESIRFRLYDEEQKTFISFKQMKKKLRTKTKISIPTAKPSQTIRS</sequence>
<dbReference type="GO" id="GO:0016020">
    <property type="term" value="C:membrane"/>
    <property type="evidence" value="ECO:0007669"/>
    <property type="project" value="TreeGrafter"/>
</dbReference>
<evidence type="ECO:0000313" key="3">
    <source>
        <dbReference type="EMBL" id="SHN30930.1"/>
    </source>
</evidence>
<gene>
    <name evidence="3" type="ORF">SAMN05216179_3220</name>
</gene>
<protein>
    <submittedName>
        <fullName evidence="3">Omega-6 fatty acid desaturase (Delta-12 desaturase)</fullName>
    </submittedName>
</protein>
<dbReference type="InterPro" id="IPR012171">
    <property type="entry name" value="Fatty_acid_desaturase"/>
</dbReference>
<keyword evidence="4" id="KW-1185">Reference proteome</keyword>
<feature type="transmembrane region" description="Helical" evidence="1">
    <location>
        <begin position="24"/>
        <end position="42"/>
    </location>
</feature>
<dbReference type="PANTHER" id="PTHR19353">
    <property type="entry name" value="FATTY ACID DESATURASE 2"/>
    <property type="match status" value="1"/>
</dbReference>
<dbReference type="Proteomes" id="UP000184184">
    <property type="component" value="Unassembled WGS sequence"/>
</dbReference>
<feature type="transmembrane region" description="Helical" evidence="1">
    <location>
        <begin position="48"/>
        <end position="71"/>
    </location>
</feature>
<dbReference type="PANTHER" id="PTHR19353:SF73">
    <property type="entry name" value="FATTY ACID DESATURASE"/>
    <property type="match status" value="1"/>
</dbReference>
<feature type="domain" description="Fatty acid desaturase" evidence="2">
    <location>
        <begin position="51"/>
        <end position="293"/>
    </location>
</feature>
<dbReference type="STRING" id="1027249.SAMN05216179_3220"/>
<dbReference type="RefSeq" id="WP_073202855.1">
    <property type="nucleotide sequence ID" value="NZ_FRCZ01000007.1"/>
</dbReference>
<evidence type="ECO:0000313" key="4">
    <source>
        <dbReference type="Proteomes" id="UP000184184"/>
    </source>
</evidence>
<dbReference type="OrthoDB" id="9769653at2"/>
<dbReference type="GO" id="GO:0006629">
    <property type="term" value="P:lipid metabolic process"/>
    <property type="evidence" value="ECO:0007669"/>
    <property type="project" value="InterPro"/>
</dbReference>
<dbReference type="InterPro" id="IPR005804">
    <property type="entry name" value="FA_desaturase_dom"/>
</dbReference>
<organism evidence="3 4">
    <name type="scientific">Gracilibacillus kekensis</name>
    <dbReference type="NCBI Taxonomy" id="1027249"/>
    <lineage>
        <taxon>Bacteria</taxon>
        <taxon>Bacillati</taxon>
        <taxon>Bacillota</taxon>
        <taxon>Bacilli</taxon>
        <taxon>Bacillales</taxon>
        <taxon>Bacillaceae</taxon>
        <taxon>Gracilibacillus</taxon>
    </lineage>
</organism>
<evidence type="ECO:0000256" key="1">
    <source>
        <dbReference type="SAM" id="Phobius"/>
    </source>
</evidence>
<feature type="transmembrane region" description="Helical" evidence="1">
    <location>
        <begin position="204"/>
        <end position="225"/>
    </location>
</feature>
<dbReference type="GO" id="GO:0016717">
    <property type="term" value="F:oxidoreductase activity, acting on paired donors, with oxidation of a pair of donors resulting in the reduction of molecular oxygen to two molecules of water"/>
    <property type="evidence" value="ECO:0007669"/>
    <property type="project" value="TreeGrafter"/>
</dbReference>
<evidence type="ECO:0000259" key="2">
    <source>
        <dbReference type="Pfam" id="PF00487"/>
    </source>
</evidence>
<name>A0A1M7QIH4_9BACI</name>
<reference evidence="3 4" key="1">
    <citation type="submission" date="2016-11" db="EMBL/GenBank/DDBJ databases">
        <authorList>
            <person name="Jaros S."/>
            <person name="Januszkiewicz K."/>
            <person name="Wedrychowicz H."/>
        </authorList>
    </citation>
    <scope>NUCLEOTIDE SEQUENCE [LARGE SCALE GENOMIC DNA]</scope>
    <source>
        <strain evidence="3 4">CGMCC 1.10681</strain>
    </source>
</reference>
<keyword evidence="1" id="KW-1133">Transmembrane helix</keyword>